<dbReference type="PROSITE" id="PS51007">
    <property type="entry name" value="CYTC"/>
    <property type="match status" value="1"/>
</dbReference>
<name>A6DM33_9BACT</name>
<evidence type="ECO:0000256" key="3">
    <source>
        <dbReference type="ARBA" id="ARBA00023004"/>
    </source>
</evidence>
<protein>
    <submittedName>
        <fullName evidence="6">Cytochrome-c oxidase fixP chain</fullName>
    </submittedName>
</protein>
<dbReference type="Pfam" id="PF13442">
    <property type="entry name" value="Cytochrome_CBB3"/>
    <property type="match status" value="1"/>
</dbReference>
<dbReference type="GO" id="GO:0020037">
    <property type="term" value="F:heme binding"/>
    <property type="evidence" value="ECO:0007669"/>
    <property type="project" value="InterPro"/>
</dbReference>
<organism evidence="6 7">
    <name type="scientific">Lentisphaera araneosa HTCC2155</name>
    <dbReference type="NCBI Taxonomy" id="313628"/>
    <lineage>
        <taxon>Bacteria</taxon>
        <taxon>Pseudomonadati</taxon>
        <taxon>Lentisphaerota</taxon>
        <taxon>Lentisphaeria</taxon>
        <taxon>Lentisphaerales</taxon>
        <taxon>Lentisphaeraceae</taxon>
        <taxon>Lentisphaera</taxon>
    </lineage>
</organism>
<sequence length="428" mass="48171">MQLKNILNLVLIFSSSLLLKADDLSELRGQKLYETICFSCHGNKLEGATGPNLKDAQWLHGNSKSDIIKSITNGFPEKGMLAFGTLYKQEQINDLANFILSRQEGLRNVKYKIYHDLRLNDKVDLGQIKANKERLLQPPHFNPNLPEVNQFAISFTGQLLIPKHLAGKFVLAGVRKQSDGIDLYIDGKKIPFPTSKQHQIKIPIELRAGTHDIRLEYIKDFKSTVFFLDLVGKETIPLTSESYRRSITSSHIPKAENAFLIIRKRITQAPPGSIIVNHMDKISFAIDPKTSDVKALWLGKSLDIGPNIYARGQQFAKPLGTHLLSAEQSINLFINEKPAKLKYIGYSDKPLPKFIFKSSEGEISLQSKIENNALKLSYSIKSNHALDINLKIPQELNTKLSKGKTKNGLFTPESPQDFFISIPIKELK</sequence>
<feature type="domain" description="Cytochrome c" evidence="5">
    <location>
        <begin position="24"/>
        <end position="103"/>
    </location>
</feature>
<evidence type="ECO:0000259" key="5">
    <source>
        <dbReference type="PROSITE" id="PS51007"/>
    </source>
</evidence>
<gene>
    <name evidence="6" type="ORF">LNTAR_21495</name>
</gene>
<keyword evidence="1 4" id="KW-0349">Heme</keyword>
<dbReference type="SUPFAM" id="SSF46626">
    <property type="entry name" value="Cytochrome c"/>
    <property type="match status" value="1"/>
</dbReference>
<accession>A6DM33</accession>
<dbReference type="InterPro" id="IPR009056">
    <property type="entry name" value="Cyt_c-like_dom"/>
</dbReference>
<evidence type="ECO:0000313" key="7">
    <source>
        <dbReference type="Proteomes" id="UP000004947"/>
    </source>
</evidence>
<dbReference type="Gene3D" id="1.10.760.10">
    <property type="entry name" value="Cytochrome c-like domain"/>
    <property type="match status" value="1"/>
</dbReference>
<dbReference type="eggNOG" id="COG2010">
    <property type="taxonomic scope" value="Bacteria"/>
</dbReference>
<dbReference type="OrthoDB" id="6336306at2"/>
<dbReference type="GO" id="GO:0046872">
    <property type="term" value="F:metal ion binding"/>
    <property type="evidence" value="ECO:0007669"/>
    <property type="project" value="UniProtKB-KW"/>
</dbReference>
<evidence type="ECO:0000256" key="1">
    <source>
        <dbReference type="ARBA" id="ARBA00022617"/>
    </source>
</evidence>
<evidence type="ECO:0000256" key="4">
    <source>
        <dbReference type="PROSITE-ProRule" id="PRU00433"/>
    </source>
</evidence>
<evidence type="ECO:0000256" key="2">
    <source>
        <dbReference type="ARBA" id="ARBA00022723"/>
    </source>
</evidence>
<comment type="caution">
    <text evidence="6">The sequence shown here is derived from an EMBL/GenBank/DDBJ whole genome shotgun (WGS) entry which is preliminary data.</text>
</comment>
<dbReference type="RefSeq" id="WP_007278936.1">
    <property type="nucleotide sequence ID" value="NZ_ABCK01000010.1"/>
</dbReference>
<dbReference type="STRING" id="313628.LNTAR_21495"/>
<reference evidence="6 7" key="1">
    <citation type="journal article" date="2010" name="J. Bacteriol.">
        <title>Genome sequence of Lentisphaera araneosa HTCC2155T, the type species of the order Lentisphaerales in the phylum Lentisphaerae.</title>
        <authorList>
            <person name="Thrash J.C."/>
            <person name="Cho J.C."/>
            <person name="Vergin K.L."/>
            <person name="Morris R.M."/>
            <person name="Giovannoni S.J."/>
        </authorList>
    </citation>
    <scope>NUCLEOTIDE SEQUENCE [LARGE SCALE GENOMIC DNA]</scope>
    <source>
        <strain evidence="6 7">HTCC2155</strain>
    </source>
</reference>
<keyword evidence="7" id="KW-1185">Reference proteome</keyword>
<dbReference type="Proteomes" id="UP000004947">
    <property type="component" value="Unassembled WGS sequence"/>
</dbReference>
<proteinExistence type="predicted"/>
<dbReference type="AlphaFoldDB" id="A6DM33"/>
<dbReference type="InterPro" id="IPR036909">
    <property type="entry name" value="Cyt_c-like_dom_sf"/>
</dbReference>
<dbReference type="GO" id="GO:0009055">
    <property type="term" value="F:electron transfer activity"/>
    <property type="evidence" value="ECO:0007669"/>
    <property type="project" value="InterPro"/>
</dbReference>
<dbReference type="EMBL" id="ABCK01000010">
    <property type="protein sequence ID" value="EDM27331.1"/>
    <property type="molecule type" value="Genomic_DNA"/>
</dbReference>
<keyword evidence="2 4" id="KW-0479">Metal-binding</keyword>
<evidence type="ECO:0000313" key="6">
    <source>
        <dbReference type="EMBL" id="EDM27331.1"/>
    </source>
</evidence>
<keyword evidence="3 4" id="KW-0408">Iron</keyword>